<dbReference type="RefSeq" id="WP_345068162.1">
    <property type="nucleotide sequence ID" value="NZ_BAABCN010000010.1"/>
</dbReference>
<keyword evidence="4" id="KW-1185">Reference proteome</keyword>
<accession>A0ABP7KU48</accession>
<dbReference type="InterPro" id="IPR050300">
    <property type="entry name" value="GDXG_lipolytic_enzyme"/>
</dbReference>
<dbReference type="Proteomes" id="UP001501803">
    <property type="component" value="Unassembled WGS sequence"/>
</dbReference>
<dbReference type="EMBL" id="BAABCN010000010">
    <property type="protein sequence ID" value="GAA3885860.1"/>
    <property type="molecule type" value="Genomic_DNA"/>
</dbReference>
<feature type="domain" description="Alpha/beta hydrolase fold-3" evidence="2">
    <location>
        <begin position="95"/>
        <end position="300"/>
    </location>
</feature>
<evidence type="ECO:0000313" key="3">
    <source>
        <dbReference type="EMBL" id="GAA3885860.1"/>
    </source>
</evidence>
<protein>
    <submittedName>
        <fullName evidence="3">Alpha/beta hydrolase</fullName>
    </submittedName>
</protein>
<evidence type="ECO:0000259" key="2">
    <source>
        <dbReference type="Pfam" id="PF07859"/>
    </source>
</evidence>
<proteinExistence type="predicted"/>
<dbReference type="InterPro" id="IPR029058">
    <property type="entry name" value="AB_hydrolase_fold"/>
</dbReference>
<dbReference type="GO" id="GO:0016787">
    <property type="term" value="F:hydrolase activity"/>
    <property type="evidence" value="ECO:0007669"/>
    <property type="project" value="UniProtKB-KW"/>
</dbReference>
<name>A0ABP7KU48_9MICO</name>
<gene>
    <name evidence="3" type="ORF">GCM10022381_30000</name>
</gene>
<evidence type="ECO:0000256" key="1">
    <source>
        <dbReference type="ARBA" id="ARBA00022801"/>
    </source>
</evidence>
<dbReference type="Pfam" id="PF07859">
    <property type="entry name" value="Abhydrolase_3"/>
    <property type="match status" value="1"/>
</dbReference>
<dbReference type="PANTHER" id="PTHR48081:SF8">
    <property type="entry name" value="ALPHA_BETA HYDROLASE FOLD-3 DOMAIN-CONTAINING PROTEIN-RELATED"/>
    <property type="match status" value="1"/>
</dbReference>
<reference evidence="4" key="1">
    <citation type="journal article" date="2019" name="Int. J. Syst. Evol. Microbiol.">
        <title>The Global Catalogue of Microorganisms (GCM) 10K type strain sequencing project: providing services to taxonomists for standard genome sequencing and annotation.</title>
        <authorList>
            <consortium name="The Broad Institute Genomics Platform"/>
            <consortium name="The Broad Institute Genome Sequencing Center for Infectious Disease"/>
            <person name="Wu L."/>
            <person name="Ma J."/>
        </authorList>
    </citation>
    <scope>NUCLEOTIDE SEQUENCE [LARGE SCALE GENOMIC DNA]</scope>
    <source>
        <strain evidence="4">JCM 17021</strain>
    </source>
</reference>
<dbReference type="Gene3D" id="3.40.50.1820">
    <property type="entry name" value="alpha/beta hydrolase"/>
    <property type="match status" value="1"/>
</dbReference>
<keyword evidence="1 3" id="KW-0378">Hydrolase</keyword>
<dbReference type="SUPFAM" id="SSF53474">
    <property type="entry name" value="alpha/beta-Hydrolases"/>
    <property type="match status" value="1"/>
</dbReference>
<evidence type="ECO:0000313" key="4">
    <source>
        <dbReference type="Proteomes" id="UP001501803"/>
    </source>
</evidence>
<organism evidence="3 4">
    <name type="scientific">Leifsonia kafniensis</name>
    <dbReference type="NCBI Taxonomy" id="475957"/>
    <lineage>
        <taxon>Bacteria</taxon>
        <taxon>Bacillati</taxon>
        <taxon>Actinomycetota</taxon>
        <taxon>Actinomycetes</taxon>
        <taxon>Micrococcales</taxon>
        <taxon>Microbacteriaceae</taxon>
        <taxon>Leifsonia</taxon>
    </lineage>
</organism>
<comment type="caution">
    <text evidence="3">The sequence shown here is derived from an EMBL/GenBank/DDBJ whole genome shotgun (WGS) entry which is preliminary data.</text>
</comment>
<sequence length="324" mass="36060">MNGKRPPGAFRIDPAFASALAQRDQVTEHEVDPMSSIPALRERAAKRYPYFSALIPERQGVSRWDATGVRPDGSEIALRWYYNETDTSVSMTAGVVYMHGGGMVLGELSYYDRIIERYVESSGVPMLAVDYRLAPENPFPAGMDDCVMGVRWLIDNAERLGVDPDRIAVMGDSGGGGLAASAALFCRDHGLSLSAQLLIYPMLDDRTIRPDKWLEPYIGWNYGDNAAAWSAVLSARGQDQQNMRYAVPAREAHLEGLPRTYLDVGELDIFRREVLEYATRLTDAGVSTELHLHPSVPHGYDLAAPQIELTRRTLADRIRMLRSL</sequence>
<dbReference type="PANTHER" id="PTHR48081">
    <property type="entry name" value="AB HYDROLASE SUPERFAMILY PROTEIN C4A8.06C"/>
    <property type="match status" value="1"/>
</dbReference>
<dbReference type="InterPro" id="IPR013094">
    <property type="entry name" value="AB_hydrolase_3"/>
</dbReference>